<keyword evidence="4" id="KW-1185">Reference proteome</keyword>
<accession>A0A0L0F285</accession>
<comment type="subcellular location">
    <subcellularLocation>
        <location evidence="1">Mitochondrion matrix</location>
    </subcellularLocation>
</comment>
<dbReference type="AlphaFoldDB" id="A0A0L0F285"/>
<evidence type="ECO:0000256" key="1">
    <source>
        <dbReference type="RuleBase" id="RU366032"/>
    </source>
</evidence>
<dbReference type="Gene3D" id="3.30.565.10">
    <property type="entry name" value="Histidine kinase-like ATPase, C-terminal domain"/>
    <property type="match status" value="1"/>
</dbReference>
<keyword evidence="1" id="KW-0067">ATP-binding</keyword>
<dbReference type="GO" id="GO:0004740">
    <property type="term" value="F:pyruvate dehydrogenase (acetyl-transferring) kinase activity"/>
    <property type="evidence" value="ECO:0007669"/>
    <property type="project" value="TreeGrafter"/>
</dbReference>
<dbReference type="SUPFAM" id="SSF55874">
    <property type="entry name" value="ATPase domain of HSP90 chaperone/DNA topoisomerase II/histidine kinase"/>
    <property type="match status" value="1"/>
</dbReference>
<keyword evidence="1" id="KW-0418">Kinase</keyword>
<dbReference type="InterPro" id="IPR003594">
    <property type="entry name" value="HATPase_dom"/>
</dbReference>
<dbReference type="GO" id="GO:0005759">
    <property type="term" value="C:mitochondrial matrix"/>
    <property type="evidence" value="ECO:0007669"/>
    <property type="project" value="UniProtKB-SubCell"/>
</dbReference>
<organism evidence="3 4">
    <name type="scientific">Sphaeroforma arctica JP610</name>
    <dbReference type="NCBI Taxonomy" id="667725"/>
    <lineage>
        <taxon>Eukaryota</taxon>
        <taxon>Ichthyosporea</taxon>
        <taxon>Ichthyophonida</taxon>
        <taxon>Sphaeroforma</taxon>
    </lineage>
</organism>
<evidence type="ECO:0000259" key="2">
    <source>
        <dbReference type="Pfam" id="PF02518"/>
    </source>
</evidence>
<name>A0A0L0F285_9EUKA</name>
<keyword evidence="1" id="KW-0808">Transferase</keyword>
<evidence type="ECO:0000313" key="4">
    <source>
        <dbReference type="Proteomes" id="UP000054560"/>
    </source>
</evidence>
<comment type="similarity">
    <text evidence="1">Belongs to the PDK/BCKDK protein kinase family.</text>
</comment>
<keyword evidence="1" id="KW-0496">Mitochondrion</keyword>
<dbReference type="GO" id="GO:0005524">
    <property type="term" value="F:ATP binding"/>
    <property type="evidence" value="ECO:0007669"/>
    <property type="project" value="UniProtKB-UniRule"/>
</dbReference>
<dbReference type="RefSeq" id="XP_014144190.1">
    <property type="nucleotide sequence ID" value="XM_014288715.1"/>
</dbReference>
<reference evidence="3 4" key="1">
    <citation type="submission" date="2011-02" db="EMBL/GenBank/DDBJ databases">
        <title>The Genome Sequence of Sphaeroforma arctica JP610.</title>
        <authorList>
            <consortium name="The Broad Institute Genome Sequencing Platform"/>
            <person name="Russ C."/>
            <person name="Cuomo C."/>
            <person name="Young S.K."/>
            <person name="Zeng Q."/>
            <person name="Gargeya S."/>
            <person name="Alvarado L."/>
            <person name="Berlin A."/>
            <person name="Chapman S.B."/>
            <person name="Chen Z."/>
            <person name="Freedman E."/>
            <person name="Gellesch M."/>
            <person name="Goldberg J."/>
            <person name="Griggs A."/>
            <person name="Gujja S."/>
            <person name="Heilman E."/>
            <person name="Heiman D."/>
            <person name="Howarth C."/>
            <person name="Mehta T."/>
            <person name="Neiman D."/>
            <person name="Pearson M."/>
            <person name="Roberts A."/>
            <person name="Saif S."/>
            <person name="Shea T."/>
            <person name="Shenoy N."/>
            <person name="Sisk P."/>
            <person name="Stolte C."/>
            <person name="Sykes S."/>
            <person name="White J."/>
            <person name="Yandava C."/>
            <person name="Burger G."/>
            <person name="Gray M.W."/>
            <person name="Holland P.W.H."/>
            <person name="King N."/>
            <person name="Lang F.B.F."/>
            <person name="Roger A.J."/>
            <person name="Ruiz-Trillo I."/>
            <person name="Haas B."/>
            <person name="Nusbaum C."/>
            <person name="Birren B."/>
        </authorList>
    </citation>
    <scope>NUCLEOTIDE SEQUENCE [LARGE SCALE GENOMIC DNA]</scope>
    <source>
        <strain evidence="3 4">JP610</strain>
    </source>
</reference>
<dbReference type="OrthoDB" id="3264224at2759"/>
<protein>
    <recommendedName>
        <fullName evidence="1">Protein-serine/threonine kinase</fullName>
        <ecNumber evidence="1">2.7.11.-</ecNumber>
    </recommendedName>
</protein>
<dbReference type="InterPro" id="IPR036890">
    <property type="entry name" value="HATPase_C_sf"/>
</dbReference>
<dbReference type="PANTHER" id="PTHR11947:SF20">
    <property type="entry name" value="[3-METHYL-2-OXOBUTANOATE DEHYDROGENASE [LIPOAMIDE]] KINASE, MITOCHONDRIAL"/>
    <property type="match status" value="1"/>
</dbReference>
<dbReference type="eggNOG" id="KOG0787">
    <property type="taxonomic scope" value="Eukaryota"/>
</dbReference>
<keyword evidence="1" id="KW-0547">Nucleotide-binding</keyword>
<dbReference type="STRING" id="667725.A0A0L0F285"/>
<dbReference type="InterPro" id="IPR039028">
    <property type="entry name" value="BCKD/PDK"/>
</dbReference>
<evidence type="ECO:0000313" key="3">
    <source>
        <dbReference type="EMBL" id="KNC70288.1"/>
    </source>
</evidence>
<feature type="non-terminal residue" evidence="3">
    <location>
        <position position="1"/>
    </location>
</feature>
<dbReference type="EMBL" id="KQ251587">
    <property type="protein sequence ID" value="KNC70288.1"/>
    <property type="molecule type" value="Genomic_DNA"/>
</dbReference>
<proteinExistence type="inferred from homology"/>
<feature type="domain" description="Histidine kinase/HSP90-like ATPase" evidence="2">
    <location>
        <begin position="2"/>
        <end position="74"/>
    </location>
</feature>
<dbReference type="PANTHER" id="PTHR11947">
    <property type="entry name" value="PYRUVATE DEHYDROGENASE KINASE"/>
    <property type="match status" value="1"/>
</dbReference>
<dbReference type="EC" id="2.7.11.-" evidence="1"/>
<gene>
    <name evidence="3" type="ORF">SARC_17190</name>
</gene>
<dbReference type="Pfam" id="PF02518">
    <property type="entry name" value="HATPase_c"/>
    <property type="match status" value="1"/>
</dbReference>
<sequence>FIIQELLKNSIRATMEAHAARIKADPDNTQPEGPPPIIVTCSHGEEDFIIRISDKGGGITPLDLPHVFDYSFSTAVQSHVPHMR</sequence>
<dbReference type="Proteomes" id="UP000054560">
    <property type="component" value="Unassembled WGS sequence"/>
</dbReference>
<dbReference type="GO" id="GO:0010906">
    <property type="term" value="P:regulation of glucose metabolic process"/>
    <property type="evidence" value="ECO:0007669"/>
    <property type="project" value="TreeGrafter"/>
</dbReference>
<dbReference type="GeneID" id="25917694"/>